<dbReference type="EMBL" id="GG697237">
    <property type="protein sequence ID" value="EET90423.1"/>
    <property type="molecule type" value="Genomic_DNA"/>
</dbReference>
<protein>
    <submittedName>
        <fullName evidence="2">Uncharacterized protein</fullName>
    </submittedName>
</protein>
<keyword evidence="1" id="KW-1133">Transmembrane helix</keyword>
<feature type="transmembrane region" description="Helical" evidence="1">
    <location>
        <begin position="234"/>
        <end position="252"/>
    </location>
</feature>
<name>C7DG95_MICA2</name>
<organism evidence="2 3">
    <name type="scientific">Candidatus Micrarchaeum acidiphilum ARMAN-2</name>
    <dbReference type="NCBI Taxonomy" id="425595"/>
    <lineage>
        <taxon>Archaea</taxon>
        <taxon>Candidatus Micrarchaeota</taxon>
        <taxon>Candidatus Micrarchaeia</taxon>
        <taxon>Candidatus Micrarchaeales</taxon>
        <taxon>Candidatus Micrarchaeaceae</taxon>
        <taxon>Candidatus Micrarchaeum</taxon>
    </lineage>
</organism>
<reference evidence="2 3" key="2">
    <citation type="journal article" date="2010" name="Proc. Natl. Acad. Sci. U.S.A.">
        <title>Enigmatic, ultrasmall, uncultivated Archaea.</title>
        <authorList>
            <person name="Baker B.J."/>
            <person name="Comolli L.R."/>
            <person name="Dick G.J."/>
            <person name="Hauser L.J."/>
            <person name="Hyatt D."/>
            <person name="Dill B.D."/>
            <person name="Land M.L."/>
            <person name="Verberkmoes N.C."/>
            <person name="Hettich R.L."/>
            <person name="Banfield J.F."/>
        </authorList>
    </citation>
    <scope>NUCLEOTIDE SEQUENCE [LARGE SCALE GENOMIC DNA]</scope>
    <source>
        <strain evidence="2">ARMAN-2</strain>
    </source>
</reference>
<reference evidence="2 3" key="1">
    <citation type="journal article" date="2009" name="Genome Biol.">
        <title>Community-wide analysis of microbial genome sequence signatures.</title>
        <authorList>
            <person name="Dick G.J."/>
            <person name="Andersson A.F."/>
            <person name="Baker B.J."/>
            <person name="Simmons S.L."/>
            <person name="Thomas B.C."/>
            <person name="Yelton A.P."/>
            <person name="Banfield J.F."/>
        </authorList>
    </citation>
    <scope>NUCLEOTIDE SEQUENCE [LARGE SCALE GENOMIC DNA]</scope>
    <source>
        <strain evidence="2">ARMAN-2</strain>
    </source>
</reference>
<proteinExistence type="predicted"/>
<evidence type="ECO:0000313" key="2">
    <source>
        <dbReference type="EMBL" id="EET90423.1"/>
    </source>
</evidence>
<dbReference type="Proteomes" id="UP000332487">
    <property type="component" value="Unassembled WGS sequence"/>
</dbReference>
<dbReference type="AlphaFoldDB" id="C7DG95"/>
<keyword evidence="3" id="KW-1185">Reference proteome</keyword>
<gene>
    <name evidence="2" type="ORF">UNLARM2_0099</name>
</gene>
<sequence length="265" mass="28104">MSKHIGSLMCITAILFSMVGIAYSASTPQFSTLQQPRFSFNAENFTAVNAADGAQLSFITTRLIVSPGTYVKTSSGILSTYNLSLISFSIQGVPIPASNSSIVEATGAFGIAVNGQINNSIEFVNSSGAPKPVILRTGGQSKTLSSWLWSGGNFVNLTYLGGGYVKPDTWSQYNSTIIQTRISSSGMHVLVSMNKQILNSTTVPPTTTTKAAVPSTTLPQTTTPYTTIENTNSYVYISIIAIETIIIIALVLSRARRKPAVGIAS</sequence>
<evidence type="ECO:0000313" key="3">
    <source>
        <dbReference type="Proteomes" id="UP000332487"/>
    </source>
</evidence>
<keyword evidence="1" id="KW-0812">Transmembrane</keyword>
<keyword evidence="1" id="KW-0472">Membrane</keyword>
<evidence type="ECO:0000256" key="1">
    <source>
        <dbReference type="SAM" id="Phobius"/>
    </source>
</evidence>
<accession>C7DG95</accession>